<dbReference type="InterPro" id="IPR016169">
    <property type="entry name" value="FAD-bd_PCMH_sub2"/>
</dbReference>
<accession>A0A318Z611</accession>
<comment type="similarity">
    <text evidence="1">Belongs to the oxygen-dependent FAD-linked oxidoreductase family.</text>
</comment>
<dbReference type="EMBL" id="KZ821251">
    <property type="protein sequence ID" value="PYH42546.1"/>
    <property type="molecule type" value="Genomic_DNA"/>
</dbReference>
<dbReference type="AlphaFoldDB" id="A0A318Z611"/>
<protein>
    <submittedName>
        <fullName evidence="7">FAD-binding domain-containing protein</fullName>
    </submittedName>
</protein>
<keyword evidence="3" id="KW-0274">FAD</keyword>
<dbReference type="OrthoDB" id="2151789at2759"/>
<dbReference type="PROSITE" id="PS51387">
    <property type="entry name" value="FAD_PCMH"/>
    <property type="match status" value="1"/>
</dbReference>
<reference evidence="7 8" key="1">
    <citation type="submission" date="2016-12" db="EMBL/GenBank/DDBJ databases">
        <title>The genomes of Aspergillus section Nigri reveals drivers in fungal speciation.</title>
        <authorList>
            <consortium name="DOE Joint Genome Institute"/>
            <person name="Vesth T.C."/>
            <person name="Nybo J."/>
            <person name="Theobald S."/>
            <person name="Brandl J."/>
            <person name="Frisvad J.C."/>
            <person name="Nielsen K.F."/>
            <person name="Lyhne E.K."/>
            <person name="Kogle M.E."/>
            <person name="Kuo A."/>
            <person name="Riley R."/>
            <person name="Clum A."/>
            <person name="Nolan M."/>
            <person name="Lipzen A."/>
            <person name="Salamov A."/>
            <person name="Henrissat B."/>
            <person name="Wiebenga A."/>
            <person name="De Vries R.P."/>
            <person name="Grigoriev I.V."/>
            <person name="Mortensen U.H."/>
            <person name="Andersen M.R."/>
            <person name="Baker S.E."/>
        </authorList>
    </citation>
    <scope>NUCLEOTIDE SEQUENCE [LARGE SCALE GENOMIC DNA]</scope>
    <source>
        <strain evidence="7 8">JOP 1030-1</strain>
    </source>
</reference>
<organism evidence="7 8">
    <name type="scientific">Aspergillus saccharolyticus JOP 1030-1</name>
    <dbReference type="NCBI Taxonomy" id="1450539"/>
    <lineage>
        <taxon>Eukaryota</taxon>
        <taxon>Fungi</taxon>
        <taxon>Dikarya</taxon>
        <taxon>Ascomycota</taxon>
        <taxon>Pezizomycotina</taxon>
        <taxon>Eurotiomycetes</taxon>
        <taxon>Eurotiomycetidae</taxon>
        <taxon>Eurotiales</taxon>
        <taxon>Aspergillaceae</taxon>
        <taxon>Aspergillus</taxon>
        <taxon>Aspergillus subgen. Circumdati</taxon>
    </lineage>
</organism>
<dbReference type="GO" id="GO:0016491">
    <property type="term" value="F:oxidoreductase activity"/>
    <property type="evidence" value="ECO:0007669"/>
    <property type="project" value="UniProtKB-KW"/>
</dbReference>
<dbReference type="InterPro" id="IPR050416">
    <property type="entry name" value="FAD-linked_Oxidoreductase"/>
</dbReference>
<dbReference type="InterPro" id="IPR016167">
    <property type="entry name" value="FAD-bd_PCMH_sub1"/>
</dbReference>
<keyword evidence="5" id="KW-0732">Signal</keyword>
<evidence type="ECO:0000256" key="2">
    <source>
        <dbReference type="ARBA" id="ARBA00022630"/>
    </source>
</evidence>
<evidence type="ECO:0000256" key="5">
    <source>
        <dbReference type="SAM" id="SignalP"/>
    </source>
</evidence>
<dbReference type="SUPFAM" id="SSF56176">
    <property type="entry name" value="FAD-binding/transporter-associated domain-like"/>
    <property type="match status" value="1"/>
</dbReference>
<dbReference type="InterPro" id="IPR006094">
    <property type="entry name" value="Oxid_FAD_bind_N"/>
</dbReference>
<evidence type="ECO:0000313" key="7">
    <source>
        <dbReference type="EMBL" id="PYH42546.1"/>
    </source>
</evidence>
<dbReference type="Gene3D" id="3.30.43.10">
    <property type="entry name" value="Uridine Diphospho-n-acetylenolpyruvylglucosamine Reductase, domain 2"/>
    <property type="match status" value="1"/>
</dbReference>
<evidence type="ECO:0000259" key="6">
    <source>
        <dbReference type="PROSITE" id="PS51387"/>
    </source>
</evidence>
<dbReference type="PANTHER" id="PTHR42973:SF13">
    <property type="entry name" value="FAD-BINDING PCMH-TYPE DOMAIN-CONTAINING PROTEIN"/>
    <property type="match status" value="1"/>
</dbReference>
<dbReference type="RefSeq" id="XP_025428528.1">
    <property type="nucleotide sequence ID" value="XM_025570497.1"/>
</dbReference>
<dbReference type="STRING" id="1450539.A0A318Z611"/>
<proteinExistence type="inferred from homology"/>
<keyword evidence="8" id="KW-1185">Reference proteome</keyword>
<sequence>MRTIALLLTAALPALAASSANSDAVAVCEYLYTTYPQYTVWDPSGPDALQTFWNQSYYNQAVSEYWNGVNALNRPACTFFPANAQQVATAVQQLNQHPDAPFALKSGGHNFNVGFSSTKGGVLISFHENLSSITRNPDGQSFDVGPGARWGDVYAVTEKTNQVLVGGRLANIGVAGFTLGGGLSYYSAQYGLTCDNVLNFEVVLPNATIVNANRTSHADLWWALRGGGNRFGIVTKFTFQAHPLGDEGRIWGGIRVYAAEKRQAIFSALAEFIRDYPDAKAAVIPTFDFGLPDAVISNPMLFFFYDGARPPAGAFAGLDAIEALMDGTNTTSYTDLANQAGGAKIYGIKAAARVNTFPNLSPQNVSALLEAHWETYQAMIKNDSSRQIDLQIGTFTPQPLSVRIARASLARGGNALGLRPEHGDRFWVENDLIWINDQCDEACPGYLKEVGDRLEAVFNETLRGEKPTNYQAGEVDFVSTNPLFMNDAADDQDVYASYGPENQARLERIARAYDPTRFMFRQGGWKLSS</sequence>
<dbReference type="InterPro" id="IPR036318">
    <property type="entry name" value="FAD-bd_PCMH-like_sf"/>
</dbReference>
<evidence type="ECO:0000313" key="8">
    <source>
        <dbReference type="Proteomes" id="UP000248349"/>
    </source>
</evidence>
<keyword evidence="2" id="KW-0285">Flavoprotein</keyword>
<dbReference type="InterPro" id="IPR016166">
    <property type="entry name" value="FAD-bd_PCMH"/>
</dbReference>
<dbReference type="Proteomes" id="UP000248349">
    <property type="component" value="Unassembled WGS sequence"/>
</dbReference>
<dbReference type="GO" id="GO:0071949">
    <property type="term" value="F:FAD binding"/>
    <property type="evidence" value="ECO:0007669"/>
    <property type="project" value="InterPro"/>
</dbReference>
<dbReference type="Gene3D" id="3.40.462.20">
    <property type="match status" value="1"/>
</dbReference>
<feature type="domain" description="FAD-binding PCMH-type" evidence="6">
    <location>
        <begin position="71"/>
        <end position="244"/>
    </location>
</feature>
<feature type="chain" id="PRO_5016300183" evidence="5">
    <location>
        <begin position="17"/>
        <end position="529"/>
    </location>
</feature>
<gene>
    <name evidence="7" type="ORF">BP01DRAFT_134094</name>
</gene>
<feature type="signal peptide" evidence="5">
    <location>
        <begin position="1"/>
        <end position="16"/>
    </location>
</feature>
<dbReference type="Pfam" id="PF01565">
    <property type="entry name" value="FAD_binding_4"/>
    <property type="match status" value="1"/>
</dbReference>
<dbReference type="PANTHER" id="PTHR42973">
    <property type="entry name" value="BINDING OXIDOREDUCTASE, PUTATIVE (AFU_ORTHOLOGUE AFUA_1G17690)-RELATED"/>
    <property type="match status" value="1"/>
</dbReference>
<name>A0A318Z611_9EURO</name>
<keyword evidence="4" id="KW-0560">Oxidoreductase</keyword>
<evidence type="ECO:0000256" key="1">
    <source>
        <dbReference type="ARBA" id="ARBA00005466"/>
    </source>
</evidence>
<dbReference type="Gene3D" id="3.30.465.10">
    <property type="match status" value="1"/>
</dbReference>
<dbReference type="GeneID" id="37071725"/>
<evidence type="ECO:0000256" key="3">
    <source>
        <dbReference type="ARBA" id="ARBA00022827"/>
    </source>
</evidence>
<evidence type="ECO:0000256" key="4">
    <source>
        <dbReference type="ARBA" id="ARBA00023002"/>
    </source>
</evidence>